<accession>A0A937F5Q6</accession>
<feature type="compositionally biased region" description="Polar residues" evidence="5">
    <location>
        <begin position="186"/>
        <end position="207"/>
    </location>
</feature>
<dbReference type="PANTHER" id="PTHR30329">
    <property type="entry name" value="STATOR ELEMENT OF FLAGELLAR MOTOR COMPLEX"/>
    <property type="match status" value="1"/>
</dbReference>
<dbReference type="AlphaFoldDB" id="A0A937F5Q6"/>
<evidence type="ECO:0000259" key="6">
    <source>
        <dbReference type="PROSITE" id="PS51123"/>
    </source>
</evidence>
<evidence type="ECO:0000256" key="5">
    <source>
        <dbReference type="SAM" id="MobiDB-lite"/>
    </source>
</evidence>
<keyword evidence="3" id="KW-0998">Cell outer membrane</keyword>
<dbReference type="EMBL" id="JAESIY010000002">
    <property type="protein sequence ID" value="MBL3655447.1"/>
    <property type="molecule type" value="Genomic_DNA"/>
</dbReference>
<dbReference type="InterPro" id="IPR050330">
    <property type="entry name" value="Bact_OuterMem_StrucFunc"/>
</dbReference>
<comment type="subcellular location">
    <subcellularLocation>
        <location evidence="1">Cell outer membrane</location>
    </subcellularLocation>
</comment>
<reference evidence="7" key="1">
    <citation type="submission" date="2021-01" db="EMBL/GenBank/DDBJ databases">
        <title>Fulvivirga kasyanovii gen. nov., sp nov., a novel member of the phylum Bacteroidetes isolated from seawater in a mussel farm.</title>
        <authorList>
            <person name="Zhao L.-H."/>
            <person name="Wang Z.-J."/>
        </authorList>
    </citation>
    <scope>NUCLEOTIDE SEQUENCE</scope>
    <source>
        <strain evidence="7">2943</strain>
    </source>
</reference>
<sequence>MKPVKNRAISLATAIVILSTFFLSSYLLTGCQATNTHKGGAVGAAAGGAIGAAIGSGSDNTAVGAIIGAAVGGTAGALIGRKMDKQAEELRRDLEGAKIERVGEGIKITFDSGLIFDTDSYSLKSATKQNLSDLAATLKKYEDTNILIEGHTDNTGSDSYNQTLSEQRANSVSSYLMAQGVSSGRVTTQGYGESQPIADNSTASGRQQNRRVEVAIYANKKMKRMAERGDL</sequence>
<dbReference type="Pfam" id="PF13488">
    <property type="entry name" value="Gly-zipper_Omp"/>
    <property type="match status" value="1"/>
</dbReference>
<dbReference type="CDD" id="cd07185">
    <property type="entry name" value="OmpA_C-like"/>
    <property type="match status" value="1"/>
</dbReference>
<dbReference type="InterPro" id="IPR036737">
    <property type="entry name" value="OmpA-like_sf"/>
</dbReference>
<dbReference type="PANTHER" id="PTHR30329:SF21">
    <property type="entry name" value="LIPOPROTEIN YIAD-RELATED"/>
    <property type="match status" value="1"/>
</dbReference>
<dbReference type="SUPFAM" id="SSF103088">
    <property type="entry name" value="OmpA-like"/>
    <property type="match status" value="1"/>
</dbReference>
<dbReference type="InterPro" id="IPR006690">
    <property type="entry name" value="OMPA-like_CS"/>
</dbReference>
<dbReference type="InterPro" id="IPR039567">
    <property type="entry name" value="Gly-zipper"/>
</dbReference>
<organism evidence="7 8">
    <name type="scientific">Fulvivirga sediminis</name>
    <dbReference type="NCBI Taxonomy" id="2803949"/>
    <lineage>
        <taxon>Bacteria</taxon>
        <taxon>Pseudomonadati</taxon>
        <taxon>Bacteroidota</taxon>
        <taxon>Cytophagia</taxon>
        <taxon>Cytophagales</taxon>
        <taxon>Fulvivirgaceae</taxon>
        <taxon>Fulvivirga</taxon>
    </lineage>
</organism>
<dbReference type="RefSeq" id="WP_202243117.1">
    <property type="nucleotide sequence ID" value="NZ_JAESIY010000002.1"/>
</dbReference>
<comment type="caution">
    <text evidence="7">The sequence shown here is derived from an EMBL/GenBank/DDBJ whole genome shotgun (WGS) entry which is preliminary data.</text>
</comment>
<evidence type="ECO:0000256" key="3">
    <source>
        <dbReference type="ARBA" id="ARBA00023237"/>
    </source>
</evidence>
<name>A0A937F5Q6_9BACT</name>
<evidence type="ECO:0000313" key="7">
    <source>
        <dbReference type="EMBL" id="MBL3655447.1"/>
    </source>
</evidence>
<dbReference type="Proteomes" id="UP000659388">
    <property type="component" value="Unassembled WGS sequence"/>
</dbReference>
<dbReference type="PROSITE" id="PS51257">
    <property type="entry name" value="PROKAR_LIPOPROTEIN"/>
    <property type="match status" value="1"/>
</dbReference>
<protein>
    <submittedName>
        <fullName evidence="7">OmpA family protein</fullName>
    </submittedName>
</protein>
<dbReference type="PRINTS" id="PR01021">
    <property type="entry name" value="OMPADOMAIN"/>
</dbReference>
<evidence type="ECO:0000313" key="8">
    <source>
        <dbReference type="Proteomes" id="UP000659388"/>
    </source>
</evidence>
<dbReference type="InterPro" id="IPR006665">
    <property type="entry name" value="OmpA-like"/>
</dbReference>
<dbReference type="Pfam" id="PF00691">
    <property type="entry name" value="OmpA"/>
    <property type="match status" value="1"/>
</dbReference>
<evidence type="ECO:0000256" key="4">
    <source>
        <dbReference type="PROSITE-ProRule" id="PRU00473"/>
    </source>
</evidence>
<dbReference type="Gene3D" id="3.30.1330.60">
    <property type="entry name" value="OmpA-like domain"/>
    <property type="match status" value="1"/>
</dbReference>
<proteinExistence type="predicted"/>
<feature type="domain" description="OmpA-like" evidence="6">
    <location>
        <begin position="102"/>
        <end position="220"/>
    </location>
</feature>
<dbReference type="PROSITE" id="PS51123">
    <property type="entry name" value="OMPA_2"/>
    <property type="match status" value="1"/>
</dbReference>
<dbReference type="InterPro" id="IPR006664">
    <property type="entry name" value="OMP_bac"/>
</dbReference>
<evidence type="ECO:0000256" key="2">
    <source>
        <dbReference type="ARBA" id="ARBA00023136"/>
    </source>
</evidence>
<dbReference type="PROSITE" id="PS01068">
    <property type="entry name" value="OMPA_1"/>
    <property type="match status" value="1"/>
</dbReference>
<gene>
    <name evidence="7" type="ORF">JL102_04845</name>
</gene>
<keyword evidence="2 4" id="KW-0472">Membrane</keyword>
<dbReference type="GO" id="GO:0009279">
    <property type="term" value="C:cell outer membrane"/>
    <property type="evidence" value="ECO:0007669"/>
    <property type="project" value="UniProtKB-SubCell"/>
</dbReference>
<keyword evidence="8" id="KW-1185">Reference proteome</keyword>
<evidence type="ECO:0000256" key="1">
    <source>
        <dbReference type="ARBA" id="ARBA00004442"/>
    </source>
</evidence>
<feature type="region of interest" description="Disordered" evidence="5">
    <location>
        <begin position="186"/>
        <end position="210"/>
    </location>
</feature>